<organism evidence="2 3">
    <name type="scientific">Companilactobacillus nodensis DSM 19682 = JCM 14932 = NBRC 107160</name>
    <dbReference type="NCBI Taxonomy" id="1423775"/>
    <lineage>
        <taxon>Bacteria</taxon>
        <taxon>Bacillati</taxon>
        <taxon>Bacillota</taxon>
        <taxon>Bacilli</taxon>
        <taxon>Lactobacillales</taxon>
        <taxon>Lactobacillaceae</taxon>
        <taxon>Companilactobacillus</taxon>
    </lineage>
</organism>
<dbReference type="InterPro" id="IPR011990">
    <property type="entry name" value="TPR-like_helical_dom_sf"/>
</dbReference>
<dbReference type="PROSITE" id="PS50943">
    <property type="entry name" value="HTH_CROC1"/>
    <property type="match status" value="1"/>
</dbReference>
<dbReference type="InterPro" id="IPR010982">
    <property type="entry name" value="Lambda_DNA-bd_dom_sf"/>
</dbReference>
<evidence type="ECO:0000259" key="1">
    <source>
        <dbReference type="PROSITE" id="PS50943"/>
    </source>
</evidence>
<accession>A0A0R1KL82</accession>
<gene>
    <name evidence="2" type="ORF">FD03_GL002160</name>
</gene>
<comment type="caution">
    <text evidence="2">The sequence shown here is derived from an EMBL/GenBank/DDBJ whole genome shotgun (WGS) entry which is preliminary data.</text>
</comment>
<dbReference type="STRING" id="1423775.FD03_GL002160"/>
<dbReference type="InterPro" id="IPR053163">
    <property type="entry name" value="HTH-type_regulator_Rgg"/>
</dbReference>
<protein>
    <recommendedName>
        <fullName evidence="1">HTH cro/C1-type domain-containing protein</fullName>
    </recommendedName>
</protein>
<reference evidence="2 3" key="1">
    <citation type="journal article" date="2015" name="Genome Announc.">
        <title>Expanding the biotechnology potential of lactobacilli through comparative genomics of 213 strains and associated genera.</title>
        <authorList>
            <person name="Sun Z."/>
            <person name="Harris H.M."/>
            <person name="McCann A."/>
            <person name="Guo C."/>
            <person name="Argimon S."/>
            <person name="Zhang W."/>
            <person name="Yang X."/>
            <person name="Jeffery I.B."/>
            <person name="Cooney J.C."/>
            <person name="Kagawa T.F."/>
            <person name="Liu W."/>
            <person name="Song Y."/>
            <person name="Salvetti E."/>
            <person name="Wrobel A."/>
            <person name="Rasinkangas P."/>
            <person name="Parkhill J."/>
            <person name="Rea M.C."/>
            <person name="O'Sullivan O."/>
            <person name="Ritari J."/>
            <person name="Douillard F.P."/>
            <person name="Paul Ross R."/>
            <person name="Yang R."/>
            <person name="Briner A.E."/>
            <person name="Felis G.E."/>
            <person name="de Vos W.M."/>
            <person name="Barrangou R."/>
            <person name="Klaenhammer T.R."/>
            <person name="Caufield P.W."/>
            <person name="Cui Y."/>
            <person name="Zhang H."/>
            <person name="O'Toole P.W."/>
        </authorList>
    </citation>
    <scope>NUCLEOTIDE SEQUENCE [LARGE SCALE GENOMIC DNA]</scope>
    <source>
        <strain evidence="2 3">DSM 19682</strain>
    </source>
</reference>
<name>A0A0R1KL82_9LACO</name>
<dbReference type="AlphaFoldDB" id="A0A0R1KL82"/>
<dbReference type="InterPro" id="IPR001387">
    <property type="entry name" value="Cro/C1-type_HTH"/>
</dbReference>
<evidence type="ECO:0000313" key="3">
    <source>
        <dbReference type="Proteomes" id="UP000051248"/>
    </source>
</evidence>
<dbReference type="PATRIC" id="fig|1423775.4.peg.2195"/>
<dbReference type="Proteomes" id="UP000051248">
    <property type="component" value="Unassembled WGS sequence"/>
</dbReference>
<dbReference type="eggNOG" id="COG1476">
    <property type="taxonomic scope" value="Bacteria"/>
</dbReference>
<feature type="domain" description="HTH cro/C1-type" evidence="1">
    <location>
        <begin position="13"/>
        <end position="66"/>
    </location>
</feature>
<dbReference type="SUPFAM" id="SSF47413">
    <property type="entry name" value="lambda repressor-like DNA-binding domains"/>
    <property type="match status" value="1"/>
</dbReference>
<proteinExistence type="predicted"/>
<dbReference type="GO" id="GO:0003677">
    <property type="term" value="F:DNA binding"/>
    <property type="evidence" value="ECO:0007669"/>
    <property type="project" value="InterPro"/>
</dbReference>
<keyword evidence="3" id="KW-1185">Reference proteome</keyword>
<dbReference type="EMBL" id="AZDZ01000003">
    <property type="protein sequence ID" value="KRK80730.1"/>
    <property type="molecule type" value="Genomic_DNA"/>
</dbReference>
<dbReference type="Pfam" id="PF01381">
    <property type="entry name" value="HTH_3"/>
    <property type="match status" value="1"/>
</dbReference>
<dbReference type="Gene3D" id="1.25.40.10">
    <property type="entry name" value="Tetratricopeptide repeat domain"/>
    <property type="match status" value="1"/>
</dbReference>
<dbReference type="CDD" id="cd00093">
    <property type="entry name" value="HTH_XRE"/>
    <property type="match status" value="1"/>
</dbReference>
<sequence>MGIIQMKILGEKIRHYRKLRGLSQSELADGICTQATVSLIEKKDKIPSMEILVRICERLGITMNLVIVNDDSQIYSIISDIKDSFYKDDYQGISDKLDKLNDINVNNKQEIKLIHFFNGLVEYEINENYDKAIFDFNRAMNVNIANIDMYDILIDVYTAKAYVNKKSSDEAKVYYGQAKELIQSSAEKINEDNYHDSILIYSNMAQLSLDLDDNQSAVDFANEGIHIAKKEQSLFKLDTMYCSMAEAGTREGQKSDEDYIKAYVISSINDNKNIFDKLKSKIDEMNLNIFNK</sequence>
<dbReference type="PANTHER" id="PTHR37038:SF14">
    <property type="entry name" value="TRANSCRIPTIONAL ACTIVATOR"/>
    <property type="match status" value="1"/>
</dbReference>
<evidence type="ECO:0000313" key="2">
    <source>
        <dbReference type="EMBL" id="KRK80730.1"/>
    </source>
</evidence>
<dbReference type="SMART" id="SM00530">
    <property type="entry name" value="HTH_XRE"/>
    <property type="match status" value="1"/>
</dbReference>
<dbReference type="PANTHER" id="PTHR37038">
    <property type="entry name" value="TRANSCRIPTIONAL REGULATOR-RELATED"/>
    <property type="match status" value="1"/>
</dbReference>
<dbReference type="SUPFAM" id="SSF48452">
    <property type="entry name" value="TPR-like"/>
    <property type="match status" value="1"/>
</dbReference>